<evidence type="ECO:0000259" key="2">
    <source>
        <dbReference type="Pfam" id="PF01370"/>
    </source>
</evidence>
<accession>A0A560H8T1</accession>
<keyword evidence="4" id="KW-1185">Reference proteome</keyword>
<evidence type="ECO:0000313" key="3">
    <source>
        <dbReference type="EMBL" id="TWB42747.1"/>
    </source>
</evidence>
<feature type="compositionally biased region" description="Basic and acidic residues" evidence="1">
    <location>
        <begin position="126"/>
        <end position="140"/>
    </location>
</feature>
<dbReference type="InterPro" id="IPR051783">
    <property type="entry name" value="NAD(P)-dependent_oxidoreduct"/>
</dbReference>
<dbReference type="AlphaFoldDB" id="A0A560H8T1"/>
<dbReference type="GO" id="GO:0004029">
    <property type="term" value="F:aldehyde dehydrogenase (NAD+) activity"/>
    <property type="evidence" value="ECO:0007669"/>
    <property type="project" value="TreeGrafter"/>
</dbReference>
<dbReference type="InterPro" id="IPR036291">
    <property type="entry name" value="NAD(P)-bd_dom_sf"/>
</dbReference>
<dbReference type="SUPFAM" id="SSF51735">
    <property type="entry name" value="NAD(P)-binding Rossmann-fold domains"/>
    <property type="match status" value="1"/>
</dbReference>
<organism evidence="3 4">
    <name type="scientific">Nitrospirillum amazonense</name>
    <dbReference type="NCBI Taxonomy" id="28077"/>
    <lineage>
        <taxon>Bacteria</taxon>
        <taxon>Pseudomonadati</taxon>
        <taxon>Pseudomonadota</taxon>
        <taxon>Alphaproteobacteria</taxon>
        <taxon>Rhodospirillales</taxon>
        <taxon>Azospirillaceae</taxon>
        <taxon>Nitrospirillum</taxon>
    </lineage>
</organism>
<dbReference type="EMBL" id="VITR01000006">
    <property type="protein sequence ID" value="TWB42747.1"/>
    <property type="molecule type" value="Genomic_DNA"/>
</dbReference>
<dbReference type="Gene3D" id="3.40.50.720">
    <property type="entry name" value="NAD(P)-binding Rossmann-like Domain"/>
    <property type="match status" value="1"/>
</dbReference>
<dbReference type="PANTHER" id="PTHR48079:SF6">
    <property type="entry name" value="NAD(P)-BINDING DOMAIN-CONTAINING PROTEIN-RELATED"/>
    <property type="match status" value="1"/>
</dbReference>
<sequence>MAKIVVSGATGFVGRALLPRLLASGHEVVAAVRTPDAPLPAGVMAAPVGDIAGPVNWAPVLSGADALIHLAGLAHQRHVTPTALQALNVTATVRLAEAAQAAGLRRLVYLSSVKAQGDHSPPGRPLTERDPARPEDAYGDSKRAAEQALLALCPPDGALSLAILRPPLVHGPGVKANMAALLRLATDWPVLPLGGIGNRRSLISLDSLTDAITRAVERPDVTGTFLVADQPALSTSQLVTRLAAAAGKRPWQVTLPPAIWRLAGRLPRLSGIVDRLTGSLEIDDAAFRAAFDWQPPLTQDDALARTVSAHLRGVRPTP</sequence>
<dbReference type="OrthoDB" id="9814124at2"/>
<dbReference type="Proteomes" id="UP000315751">
    <property type="component" value="Unassembled WGS sequence"/>
</dbReference>
<name>A0A560H8T1_9PROT</name>
<evidence type="ECO:0000256" key="1">
    <source>
        <dbReference type="SAM" id="MobiDB-lite"/>
    </source>
</evidence>
<gene>
    <name evidence="3" type="ORF">FBZ90_106349</name>
</gene>
<reference evidence="3 4" key="1">
    <citation type="submission" date="2019-06" db="EMBL/GenBank/DDBJ databases">
        <title>Genomic Encyclopedia of Type Strains, Phase IV (KMG-V): Genome sequencing to study the core and pangenomes of soil and plant-associated prokaryotes.</title>
        <authorList>
            <person name="Whitman W."/>
        </authorList>
    </citation>
    <scope>NUCLEOTIDE SEQUENCE [LARGE SCALE GENOMIC DNA]</scope>
    <source>
        <strain evidence="3 4">BR 11622</strain>
    </source>
</reference>
<dbReference type="RefSeq" id="WP_145732610.1">
    <property type="nucleotide sequence ID" value="NZ_VITR01000006.1"/>
</dbReference>
<comment type="caution">
    <text evidence="3">The sequence shown here is derived from an EMBL/GenBank/DDBJ whole genome shotgun (WGS) entry which is preliminary data.</text>
</comment>
<dbReference type="InterPro" id="IPR001509">
    <property type="entry name" value="Epimerase_deHydtase"/>
</dbReference>
<dbReference type="GO" id="GO:0005737">
    <property type="term" value="C:cytoplasm"/>
    <property type="evidence" value="ECO:0007669"/>
    <property type="project" value="TreeGrafter"/>
</dbReference>
<feature type="domain" description="NAD-dependent epimerase/dehydratase" evidence="2">
    <location>
        <begin position="4"/>
        <end position="221"/>
    </location>
</feature>
<evidence type="ECO:0000313" key="4">
    <source>
        <dbReference type="Proteomes" id="UP000315751"/>
    </source>
</evidence>
<protein>
    <submittedName>
        <fullName evidence="3">UDP-glucose 4-epimerase</fullName>
    </submittedName>
</protein>
<proteinExistence type="predicted"/>
<feature type="region of interest" description="Disordered" evidence="1">
    <location>
        <begin position="115"/>
        <end position="140"/>
    </location>
</feature>
<dbReference type="Pfam" id="PF01370">
    <property type="entry name" value="Epimerase"/>
    <property type="match status" value="1"/>
</dbReference>
<dbReference type="PANTHER" id="PTHR48079">
    <property type="entry name" value="PROTEIN YEEZ"/>
    <property type="match status" value="1"/>
</dbReference>